<dbReference type="CDD" id="cd06267">
    <property type="entry name" value="PBP1_LacI_sugar_binding-like"/>
    <property type="match status" value="1"/>
</dbReference>
<dbReference type="RefSeq" id="WP_151542146.1">
    <property type="nucleotide sequence ID" value="NZ_WBMR01000067.1"/>
</dbReference>
<dbReference type="GO" id="GO:0003700">
    <property type="term" value="F:DNA-binding transcription factor activity"/>
    <property type="evidence" value="ECO:0007669"/>
    <property type="project" value="TreeGrafter"/>
</dbReference>
<dbReference type="InterPro" id="IPR028082">
    <property type="entry name" value="Peripla_BP_I"/>
</dbReference>
<feature type="domain" description="HTH lacI-type" evidence="4">
    <location>
        <begin position="6"/>
        <end position="60"/>
    </location>
</feature>
<dbReference type="PROSITE" id="PS00356">
    <property type="entry name" value="HTH_LACI_1"/>
    <property type="match status" value="1"/>
</dbReference>
<accession>A0A6L3VTF8</accession>
<dbReference type="Proteomes" id="UP000483004">
    <property type="component" value="Unassembled WGS sequence"/>
</dbReference>
<dbReference type="InterPro" id="IPR010982">
    <property type="entry name" value="Lambda_DNA-bd_dom_sf"/>
</dbReference>
<gene>
    <name evidence="5" type="ORF">F9B16_22830</name>
</gene>
<dbReference type="OrthoDB" id="59108at2"/>
<dbReference type="CDD" id="cd01392">
    <property type="entry name" value="HTH_LacI"/>
    <property type="match status" value="1"/>
</dbReference>
<dbReference type="GO" id="GO:0000976">
    <property type="term" value="F:transcription cis-regulatory region binding"/>
    <property type="evidence" value="ECO:0007669"/>
    <property type="project" value="TreeGrafter"/>
</dbReference>
<protein>
    <submittedName>
        <fullName evidence="5">LacI family transcriptional regulator</fullName>
    </submittedName>
</protein>
<dbReference type="Pfam" id="PF00356">
    <property type="entry name" value="LacI"/>
    <property type="match status" value="1"/>
</dbReference>
<dbReference type="AlphaFoldDB" id="A0A6L3VTF8"/>
<sequence length="339" mass="35698">MNDPRVTIRDVARAAGVSPAAVSKVLNDGYGVSAAMREKVMHAIAELGYRPNVTARAMRGRSHTVGVVADIRAPIVAQVVEGVQEGLRDSSLDVLLAPVGDAPERQRASIDTMINRNVEGLILIAPTLPYTALNTLGQSIPTVLIGRHGGGRHFDSVMDDDAAGAGLAVEHLAGLGHRRISHITMPTGRLRRPSVLPQTAREDGYVAAMRDHALEPDVITTDFTEEGGYAGALTALRRREPATAIFAGTDTVALGVLRAAHELGLRVPQDLSVVGADNIPVSALPQISLTTIDPAGKLNGSTSARLLRERIDGRLNPVTYAIAPSLVVRGTTAPSGSDR</sequence>
<dbReference type="SUPFAM" id="SSF47413">
    <property type="entry name" value="lambda repressor-like DNA-binding domains"/>
    <property type="match status" value="1"/>
</dbReference>
<evidence type="ECO:0000313" key="5">
    <source>
        <dbReference type="EMBL" id="KAB2378929.1"/>
    </source>
</evidence>
<dbReference type="Gene3D" id="3.40.50.2300">
    <property type="match status" value="2"/>
</dbReference>
<evidence type="ECO:0000256" key="1">
    <source>
        <dbReference type="ARBA" id="ARBA00023015"/>
    </source>
</evidence>
<dbReference type="PANTHER" id="PTHR30146:SF155">
    <property type="entry name" value="ALANINE RACEMASE"/>
    <property type="match status" value="1"/>
</dbReference>
<evidence type="ECO:0000256" key="3">
    <source>
        <dbReference type="ARBA" id="ARBA00023163"/>
    </source>
</evidence>
<dbReference type="Gene3D" id="1.10.260.40">
    <property type="entry name" value="lambda repressor-like DNA-binding domains"/>
    <property type="match status" value="1"/>
</dbReference>
<comment type="caution">
    <text evidence="5">The sequence shown here is derived from an EMBL/GenBank/DDBJ whole genome shotgun (WGS) entry which is preliminary data.</text>
</comment>
<evidence type="ECO:0000256" key="2">
    <source>
        <dbReference type="ARBA" id="ARBA00023125"/>
    </source>
</evidence>
<proteinExistence type="predicted"/>
<organism evidence="5 6">
    <name type="scientific">Actinomadura montaniterrae</name>
    <dbReference type="NCBI Taxonomy" id="1803903"/>
    <lineage>
        <taxon>Bacteria</taxon>
        <taxon>Bacillati</taxon>
        <taxon>Actinomycetota</taxon>
        <taxon>Actinomycetes</taxon>
        <taxon>Streptosporangiales</taxon>
        <taxon>Thermomonosporaceae</taxon>
        <taxon>Actinomadura</taxon>
    </lineage>
</organism>
<dbReference type="PANTHER" id="PTHR30146">
    <property type="entry name" value="LACI-RELATED TRANSCRIPTIONAL REPRESSOR"/>
    <property type="match status" value="1"/>
</dbReference>
<dbReference type="PRINTS" id="PR00036">
    <property type="entry name" value="HTHLACI"/>
</dbReference>
<keyword evidence="6" id="KW-1185">Reference proteome</keyword>
<reference evidence="5 6" key="1">
    <citation type="submission" date="2019-09" db="EMBL/GenBank/DDBJ databases">
        <title>Actinomadura physcomitrii sp. nov., a novel actinomycete isolated from moss [Physcomitrium sphaericum (Ludw) Fuernr].</title>
        <authorList>
            <person name="Liu C."/>
            <person name="Zhuang X."/>
        </authorList>
    </citation>
    <scope>NUCLEOTIDE SEQUENCE [LARGE SCALE GENOMIC DNA]</scope>
    <source>
        <strain evidence="5 6">CYP1-1B</strain>
    </source>
</reference>
<evidence type="ECO:0000313" key="6">
    <source>
        <dbReference type="Proteomes" id="UP000483004"/>
    </source>
</evidence>
<dbReference type="InterPro" id="IPR046335">
    <property type="entry name" value="LacI/GalR-like_sensor"/>
</dbReference>
<dbReference type="SUPFAM" id="SSF53822">
    <property type="entry name" value="Periplasmic binding protein-like I"/>
    <property type="match status" value="1"/>
</dbReference>
<dbReference type="SMART" id="SM00354">
    <property type="entry name" value="HTH_LACI"/>
    <property type="match status" value="1"/>
</dbReference>
<dbReference type="PROSITE" id="PS50932">
    <property type="entry name" value="HTH_LACI_2"/>
    <property type="match status" value="1"/>
</dbReference>
<keyword evidence="2" id="KW-0238">DNA-binding</keyword>
<evidence type="ECO:0000259" key="4">
    <source>
        <dbReference type="PROSITE" id="PS50932"/>
    </source>
</evidence>
<dbReference type="InterPro" id="IPR000843">
    <property type="entry name" value="HTH_LacI"/>
</dbReference>
<name>A0A6L3VTF8_9ACTN</name>
<dbReference type="EMBL" id="WBMR01000067">
    <property type="protein sequence ID" value="KAB2378929.1"/>
    <property type="molecule type" value="Genomic_DNA"/>
</dbReference>
<dbReference type="Pfam" id="PF13377">
    <property type="entry name" value="Peripla_BP_3"/>
    <property type="match status" value="1"/>
</dbReference>
<keyword evidence="1" id="KW-0805">Transcription regulation</keyword>
<keyword evidence="3" id="KW-0804">Transcription</keyword>